<dbReference type="PANTHER" id="PTHR43024">
    <property type="entry name" value="UDP-N-ACETYLMURAMOYL-TRIPEPTIDE--D-ALANYL-D-ALANINE LIGASE"/>
    <property type="match status" value="1"/>
</dbReference>
<sequence>MRPAALREVALVLGAGLHGTDGGAEVRGAASDSRQVRGGDLFFAFQGRIDGAAFANEAFQRGAVATVATRPLDGPTLVVNDPMAALQDLARWSLRRPDVEAPAVVGITGSVGKTTTKDALSVVLRSAGVKVSATVGNLNNEIGLPLTVLAAGANTEVLVLEMGATHVGNVADLCAIASPRYGILTAIAPAHLDSFGSLKALAATKGELAASLPPEGSLVSPLGVPDVAVAPEKDLARRIVFSAKRAGGADLWASDFAEDEGGLRFVGHLGGRSVKIRSPVFGTHLVEPLLAAMGGALALGLDLEETARGISRLKRTGMRGDVYRLRDDVLVYDDSYNAASPPSMAAVLRYAAETAGRQGRRLVVVLGGMFELGAGSRTYHREIGTLANDLGVDLLACVGDEARWYAETFTGATLFYPDAAAAASGVSGALEPGDYLIVKGSRGVQLDTLTRQLKKSLALV</sequence>
<keyword evidence="4 10" id="KW-0547">Nucleotide-binding</keyword>
<dbReference type="InterPro" id="IPR035911">
    <property type="entry name" value="MurE/MurF_N"/>
</dbReference>
<evidence type="ECO:0000256" key="4">
    <source>
        <dbReference type="ARBA" id="ARBA00022741"/>
    </source>
</evidence>
<evidence type="ECO:0000256" key="8">
    <source>
        <dbReference type="ARBA" id="ARBA00023306"/>
    </source>
</evidence>
<dbReference type="PANTHER" id="PTHR43024:SF1">
    <property type="entry name" value="UDP-N-ACETYLMURAMOYL-TRIPEPTIDE--D-ALANYL-D-ALANINE LIGASE"/>
    <property type="match status" value="1"/>
</dbReference>
<evidence type="ECO:0000256" key="3">
    <source>
        <dbReference type="ARBA" id="ARBA00022618"/>
    </source>
</evidence>
<dbReference type="NCBIfam" id="TIGR01143">
    <property type="entry name" value="murF"/>
    <property type="match status" value="1"/>
</dbReference>
<dbReference type="SUPFAM" id="SSF63418">
    <property type="entry name" value="MurE/MurF N-terminal domain"/>
    <property type="match status" value="1"/>
</dbReference>
<dbReference type="EC" id="6.3.2.10" evidence="10 11"/>
<keyword evidence="5 10" id="KW-0067">ATP-binding</keyword>
<dbReference type="SUPFAM" id="SSF53244">
    <property type="entry name" value="MurD-like peptide ligases, peptide-binding domain"/>
    <property type="match status" value="1"/>
</dbReference>
<dbReference type="InterPro" id="IPR051046">
    <property type="entry name" value="MurCDEF_CellWall_CoF430Synth"/>
</dbReference>
<keyword evidence="1 10" id="KW-0963">Cytoplasm</keyword>
<evidence type="ECO:0000259" key="13">
    <source>
        <dbReference type="Pfam" id="PF08245"/>
    </source>
</evidence>
<dbReference type="GO" id="GO:0009252">
    <property type="term" value="P:peptidoglycan biosynthetic process"/>
    <property type="evidence" value="ECO:0007669"/>
    <property type="project" value="UniProtKB-UniRule"/>
</dbReference>
<evidence type="ECO:0000256" key="1">
    <source>
        <dbReference type="ARBA" id="ARBA00022490"/>
    </source>
</evidence>
<proteinExistence type="inferred from homology"/>
<feature type="domain" description="Mur ligase central" evidence="13">
    <location>
        <begin position="107"/>
        <end position="294"/>
    </location>
</feature>
<keyword evidence="2 10" id="KW-0436">Ligase</keyword>
<evidence type="ECO:0000256" key="11">
    <source>
        <dbReference type="RuleBase" id="RU004136"/>
    </source>
</evidence>
<feature type="domain" description="Mur ligase C-terminal" evidence="12">
    <location>
        <begin position="319"/>
        <end position="442"/>
    </location>
</feature>
<keyword evidence="3 10" id="KW-0132">Cell division</keyword>
<keyword evidence="6 10" id="KW-0133">Cell shape</keyword>
<evidence type="ECO:0000256" key="7">
    <source>
        <dbReference type="ARBA" id="ARBA00022984"/>
    </source>
</evidence>
<reference evidence="14" key="1">
    <citation type="submission" date="2020-02" db="EMBL/GenBank/DDBJ databases">
        <authorList>
            <person name="Meier V. D."/>
        </authorList>
    </citation>
    <scope>NUCLEOTIDE SEQUENCE</scope>
    <source>
        <strain evidence="14">AVDCRST_MAG55</strain>
    </source>
</reference>
<evidence type="ECO:0000259" key="12">
    <source>
        <dbReference type="Pfam" id="PF02875"/>
    </source>
</evidence>
<evidence type="ECO:0000256" key="5">
    <source>
        <dbReference type="ARBA" id="ARBA00022840"/>
    </source>
</evidence>
<organism evidence="14">
    <name type="scientific">uncultured Rubrobacteraceae bacterium</name>
    <dbReference type="NCBI Taxonomy" id="349277"/>
    <lineage>
        <taxon>Bacteria</taxon>
        <taxon>Bacillati</taxon>
        <taxon>Actinomycetota</taxon>
        <taxon>Rubrobacteria</taxon>
        <taxon>Rubrobacterales</taxon>
        <taxon>Rubrobacteraceae</taxon>
        <taxon>environmental samples</taxon>
    </lineage>
</organism>
<dbReference type="Gene3D" id="3.40.1190.10">
    <property type="entry name" value="Mur-like, catalytic domain"/>
    <property type="match status" value="1"/>
</dbReference>
<dbReference type="InterPro" id="IPR004101">
    <property type="entry name" value="Mur_ligase_C"/>
</dbReference>
<comment type="catalytic activity">
    <reaction evidence="10 11">
        <text>D-alanyl-D-alanine + UDP-N-acetyl-alpha-D-muramoyl-L-alanyl-gamma-D-glutamyl-meso-2,6-diaminopimelate + ATP = UDP-N-acetyl-alpha-D-muramoyl-L-alanyl-gamma-D-glutamyl-meso-2,6-diaminopimeloyl-D-alanyl-D-alanine + ADP + phosphate + H(+)</text>
        <dbReference type="Rhea" id="RHEA:28374"/>
        <dbReference type="ChEBI" id="CHEBI:15378"/>
        <dbReference type="ChEBI" id="CHEBI:30616"/>
        <dbReference type="ChEBI" id="CHEBI:43474"/>
        <dbReference type="ChEBI" id="CHEBI:57822"/>
        <dbReference type="ChEBI" id="CHEBI:61386"/>
        <dbReference type="ChEBI" id="CHEBI:83905"/>
        <dbReference type="ChEBI" id="CHEBI:456216"/>
        <dbReference type="EC" id="6.3.2.10"/>
    </reaction>
</comment>
<dbReference type="HAMAP" id="MF_02019">
    <property type="entry name" value="MurF"/>
    <property type="match status" value="1"/>
</dbReference>
<dbReference type="GO" id="GO:0008360">
    <property type="term" value="P:regulation of cell shape"/>
    <property type="evidence" value="ECO:0007669"/>
    <property type="project" value="UniProtKB-KW"/>
</dbReference>
<evidence type="ECO:0000313" key="14">
    <source>
        <dbReference type="EMBL" id="CAA9408375.1"/>
    </source>
</evidence>
<protein>
    <recommendedName>
        <fullName evidence="10 11">UDP-N-acetylmuramoyl-tripeptide--D-alanyl-D-alanine ligase</fullName>
        <ecNumber evidence="10 11">6.3.2.10</ecNumber>
    </recommendedName>
    <alternativeName>
        <fullName evidence="10">D-alanyl-D-alanine-adding enzyme</fullName>
    </alternativeName>
</protein>
<dbReference type="Pfam" id="PF08245">
    <property type="entry name" value="Mur_ligase_M"/>
    <property type="match status" value="1"/>
</dbReference>
<dbReference type="InterPro" id="IPR036565">
    <property type="entry name" value="Mur-like_cat_sf"/>
</dbReference>
<dbReference type="InterPro" id="IPR013221">
    <property type="entry name" value="Mur_ligase_cen"/>
</dbReference>
<dbReference type="InterPro" id="IPR036615">
    <property type="entry name" value="Mur_ligase_C_dom_sf"/>
</dbReference>
<keyword evidence="9 10" id="KW-0961">Cell wall biogenesis/degradation</keyword>
<evidence type="ECO:0000256" key="9">
    <source>
        <dbReference type="ARBA" id="ARBA00023316"/>
    </source>
</evidence>
<evidence type="ECO:0000256" key="10">
    <source>
        <dbReference type="HAMAP-Rule" id="MF_02019"/>
    </source>
</evidence>
<evidence type="ECO:0000256" key="2">
    <source>
        <dbReference type="ARBA" id="ARBA00022598"/>
    </source>
</evidence>
<dbReference type="EMBL" id="CADCUZ010000045">
    <property type="protein sequence ID" value="CAA9408375.1"/>
    <property type="molecule type" value="Genomic_DNA"/>
</dbReference>
<dbReference type="SUPFAM" id="SSF53623">
    <property type="entry name" value="MurD-like peptide ligases, catalytic domain"/>
    <property type="match status" value="1"/>
</dbReference>
<comment type="subcellular location">
    <subcellularLocation>
        <location evidence="10 11">Cytoplasm</location>
    </subcellularLocation>
</comment>
<dbReference type="Gene3D" id="3.40.1390.10">
    <property type="entry name" value="MurE/MurF, N-terminal domain"/>
    <property type="match status" value="1"/>
</dbReference>
<keyword evidence="7 10" id="KW-0573">Peptidoglycan synthesis</keyword>
<dbReference type="GO" id="GO:0005737">
    <property type="term" value="C:cytoplasm"/>
    <property type="evidence" value="ECO:0007669"/>
    <property type="project" value="UniProtKB-SubCell"/>
</dbReference>
<dbReference type="Gene3D" id="3.90.190.20">
    <property type="entry name" value="Mur ligase, C-terminal domain"/>
    <property type="match status" value="1"/>
</dbReference>
<dbReference type="Pfam" id="PF02875">
    <property type="entry name" value="Mur_ligase_C"/>
    <property type="match status" value="1"/>
</dbReference>
<comment type="similarity">
    <text evidence="10">Belongs to the MurCDEF family. MurF subfamily.</text>
</comment>
<dbReference type="GO" id="GO:0051301">
    <property type="term" value="P:cell division"/>
    <property type="evidence" value="ECO:0007669"/>
    <property type="project" value="UniProtKB-KW"/>
</dbReference>
<keyword evidence="8 10" id="KW-0131">Cell cycle</keyword>
<gene>
    <name evidence="10" type="primary">murF</name>
    <name evidence="14" type="ORF">AVDCRST_MAG55-1157</name>
</gene>
<comment type="pathway">
    <text evidence="10 11">Cell wall biogenesis; peptidoglycan biosynthesis.</text>
</comment>
<evidence type="ECO:0000256" key="6">
    <source>
        <dbReference type="ARBA" id="ARBA00022960"/>
    </source>
</evidence>
<accession>A0A6J4P7D4</accession>
<feature type="binding site" evidence="10">
    <location>
        <begin position="109"/>
        <end position="115"/>
    </location>
    <ligand>
        <name>ATP</name>
        <dbReference type="ChEBI" id="CHEBI:30616"/>
    </ligand>
</feature>
<dbReference type="UniPathway" id="UPA00219"/>
<dbReference type="GO" id="GO:0047480">
    <property type="term" value="F:UDP-N-acetylmuramoyl-tripeptide-D-alanyl-D-alanine ligase activity"/>
    <property type="evidence" value="ECO:0007669"/>
    <property type="project" value="UniProtKB-UniRule"/>
</dbReference>
<dbReference type="AlphaFoldDB" id="A0A6J4P7D4"/>
<dbReference type="GO" id="GO:0071555">
    <property type="term" value="P:cell wall organization"/>
    <property type="evidence" value="ECO:0007669"/>
    <property type="project" value="UniProtKB-KW"/>
</dbReference>
<name>A0A6J4P7D4_9ACTN</name>
<comment type="function">
    <text evidence="10 11">Involved in cell wall formation. Catalyzes the final step in the synthesis of UDP-N-acetylmuramoyl-pentapeptide, the precursor of murein.</text>
</comment>
<dbReference type="InterPro" id="IPR005863">
    <property type="entry name" value="UDP-N-AcMur_synth"/>
</dbReference>
<dbReference type="GO" id="GO:0005524">
    <property type="term" value="F:ATP binding"/>
    <property type="evidence" value="ECO:0007669"/>
    <property type="project" value="UniProtKB-UniRule"/>
</dbReference>